<dbReference type="InterPro" id="IPR056884">
    <property type="entry name" value="NPHP3-like_N"/>
</dbReference>
<comment type="caution">
    <text evidence="5">The sequence shown here is derived from an EMBL/GenBank/DDBJ whole genome shotgun (WGS) entry which is preliminary data.</text>
</comment>
<evidence type="ECO:0000256" key="2">
    <source>
        <dbReference type="PROSITE-ProRule" id="PRU00023"/>
    </source>
</evidence>
<dbReference type="Gene3D" id="3.40.50.300">
    <property type="entry name" value="P-loop containing nucleotide triphosphate hydrolases"/>
    <property type="match status" value="1"/>
</dbReference>
<dbReference type="PROSITE" id="PS50088">
    <property type="entry name" value="ANK_REPEAT"/>
    <property type="match status" value="2"/>
</dbReference>
<dbReference type="AlphaFoldDB" id="A0AAE0IXC7"/>
<keyword evidence="6" id="KW-1185">Reference proteome</keyword>
<reference evidence="5" key="1">
    <citation type="journal article" date="2023" name="Mol. Phylogenet. Evol.">
        <title>Genome-scale phylogeny and comparative genomics of the fungal order Sordariales.</title>
        <authorList>
            <person name="Hensen N."/>
            <person name="Bonometti L."/>
            <person name="Westerberg I."/>
            <person name="Brannstrom I.O."/>
            <person name="Guillou S."/>
            <person name="Cros-Aarteil S."/>
            <person name="Calhoun S."/>
            <person name="Haridas S."/>
            <person name="Kuo A."/>
            <person name="Mondo S."/>
            <person name="Pangilinan J."/>
            <person name="Riley R."/>
            <person name="LaButti K."/>
            <person name="Andreopoulos B."/>
            <person name="Lipzen A."/>
            <person name="Chen C."/>
            <person name="Yan M."/>
            <person name="Daum C."/>
            <person name="Ng V."/>
            <person name="Clum A."/>
            <person name="Steindorff A."/>
            <person name="Ohm R.A."/>
            <person name="Martin F."/>
            <person name="Silar P."/>
            <person name="Natvig D.O."/>
            <person name="Lalanne C."/>
            <person name="Gautier V."/>
            <person name="Ament-Velasquez S.L."/>
            <person name="Kruys A."/>
            <person name="Hutchinson M.I."/>
            <person name="Powell A.J."/>
            <person name="Barry K."/>
            <person name="Miller A.N."/>
            <person name="Grigoriev I.V."/>
            <person name="Debuchy R."/>
            <person name="Gladieux P."/>
            <person name="Hiltunen Thoren M."/>
            <person name="Johannesson H."/>
        </authorList>
    </citation>
    <scope>NUCLEOTIDE SEQUENCE</scope>
    <source>
        <strain evidence="5">SMH4131-1</strain>
    </source>
</reference>
<dbReference type="Pfam" id="PF17111">
    <property type="entry name" value="PigL_N"/>
    <property type="match status" value="1"/>
</dbReference>
<evidence type="ECO:0000313" key="5">
    <source>
        <dbReference type="EMBL" id="KAK3333008.1"/>
    </source>
</evidence>
<dbReference type="InterPro" id="IPR002110">
    <property type="entry name" value="Ankyrin_rpt"/>
</dbReference>
<feature type="repeat" description="ANK" evidence="2">
    <location>
        <begin position="689"/>
        <end position="721"/>
    </location>
</feature>
<dbReference type="SUPFAM" id="SSF48403">
    <property type="entry name" value="Ankyrin repeat"/>
    <property type="match status" value="1"/>
</dbReference>
<reference evidence="5" key="2">
    <citation type="submission" date="2023-06" db="EMBL/GenBank/DDBJ databases">
        <authorList>
            <consortium name="Lawrence Berkeley National Laboratory"/>
            <person name="Haridas S."/>
            <person name="Hensen N."/>
            <person name="Bonometti L."/>
            <person name="Westerberg I."/>
            <person name="Brannstrom I.O."/>
            <person name="Guillou S."/>
            <person name="Cros-Aarteil S."/>
            <person name="Calhoun S."/>
            <person name="Kuo A."/>
            <person name="Mondo S."/>
            <person name="Pangilinan J."/>
            <person name="Riley R."/>
            <person name="Labutti K."/>
            <person name="Andreopoulos B."/>
            <person name="Lipzen A."/>
            <person name="Chen C."/>
            <person name="Yanf M."/>
            <person name="Daum C."/>
            <person name="Ng V."/>
            <person name="Clum A."/>
            <person name="Steindorff A."/>
            <person name="Ohm R."/>
            <person name="Martin F."/>
            <person name="Silar P."/>
            <person name="Natvig D."/>
            <person name="Lalanne C."/>
            <person name="Gautier V."/>
            <person name="Ament-Velasquez S.L."/>
            <person name="Kruys A."/>
            <person name="Hutchinson M.I."/>
            <person name="Powell A.J."/>
            <person name="Barry K."/>
            <person name="Miller A.N."/>
            <person name="Grigoriev I.V."/>
            <person name="Debuchy R."/>
            <person name="Gladieux P."/>
            <person name="Thoren M.H."/>
            <person name="Johannesson H."/>
        </authorList>
    </citation>
    <scope>NUCLEOTIDE SEQUENCE</scope>
    <source>
        <strain evidence="5">SMH4131-1</strain>
    </source>
</reference>
<name>A0AAE0IXC7_9PEZI</name>
<dbReference type="PROSITE" id="PS50297">
    <property type="entry name" value="ANK_REP_REGION"/>
    <property type="match status" value="1"/>
</dbReference>
<dbReference type="EMBL" id="JAUEPO010000002">
    <property type="protein sequence ID" value="KAK3333008.1"/>
    <property type="molecule type" value="Genomic_DNA"/>
</dbReference>
<organism evidence="5 6">
    <name type="scientific">Cercophora scortea</name>
    <dbReference type="NCBI Taxonomy" id="314031"/>
    <lineage>
        <taxon>Eukaryota</taxon>
        <taxon>Fungi</taxon>
        <taxon>Dikarya</taxon>
        <taxon>Ascomycota</taxon>
        <taxon>Pezizomycotina</taxon>
        <taxon>Sordariomycetes</taxon>
        <taxon>Sordariomycetidae</taxon>
        <taxon>Sordariales</taxon>
        <taxon>Lasiosphaeriaceae</taxon>
        <taxon>Cercophora</taxon>
    </lineage>
</organism>
<dbReference type="PANTHER" id="PTHR10039">
    <property type="entry name" value="AMELOGENIN"/>
    <property type="match status" value="1"/>
</dbReference>
<evidence type="ECO:0000256" key="1">
    <source>
        <dbReference type="ARBA" id="ARBA00022737"/>
    </source>
</evidence>
<dbReference type="InterPro" id="IPR027417">
    <property type="entry name" value="P-loop_NTPase"/>
</dbReference>
<dbReference type="InterPro" id="IPR031348">
    <property type="entry name" value="PigL_N"/>
</dbReference>
<gene>
    <name evidence="5" type="ORF">B0T19DRAFT_353277</name>
</gene>
<accession>A0AAE0IXC7</accession>
<evidence type="ECO:0000313" key="6">
    <source>
        <dbReference type="Proteomes" id="UP001286456"/>
    </source>
</evidence>
<protein>
    <submittedName>
        <fullName evidence="5">Uncharacterized protein</fullName>
    </submittedName>
</protein>
<dbReference type="PANTHER" id="PTHR10039:SF15">
    <property type="entry name" value="NACHT DOMAIN-CONTAINING PROTEIN"/>
    <property type="match status" value="1"/>
</dbReference>
<dbReference type="Pfam" id="PF12796">
    <property type="entry name" value="Ank_2"/>
    <property type="match status" value="1"/>
</dbReference>
<keyword evidence="2" id="KW-0040">ANK repeat</keyword>
<proteinExistence type="predicted"/>
<feature type="domain" description="Azaphilone pigments biosynthesis cluster protein L N-terminal" evidence="3">
    <location>
        <begin position="1"/>
        <end position="174"/>
    </location>
</feature>
<feature type="repeat" description="ANK" evidence="2">
    <location>
        <begin position="916"/>
        <end position="948"/>
    </location>
</feature>
<keyword evidence="1" id="KW-0677">Repeat</keyword>
<feature type="domain" description="Nephrocystin 3-like N-terminal" evidence="4">
    <location>
        <begin position="209"/>
        <end position="370"/>
    </location>
</feature>
<dbReference type="Proteomes" id="UP001286456">
    <property type="component" value="Unassembled WGS sequence"/>
</dbReference>
<dbReference type="InterPro" id="IPR036770">
    <property type="entry name" value="Ankyrin_rpt-contain_sf"/>
</dbReference>
<dbReference type="Pfam" id="PF00023">
    <property type="entry name" value="Ank"/>
    <property type="match status" value="1"/>
</dbReference>
<dbReference type="SMART" id="SM00248">
    <property type="entry name" value="ANK"/>
    <property type="match status" value="6"/>
</dbReference>
<evidence type="ECO:0000259" key="3">
    <source>
        <dbReference type="Pfam" id="PF17111"/>
    </source>
</evidence>
<dbReference type="Pfam" id="PF24883">
    <property type="entry name" value="NPHP3_N"/>
    <property type="match status" value="1"/>
</dbReference>
<sequence>MDALSAAGSIVGLVELSATVFNAICRFTKDVKDAKAEVGELAKEIRDLSGTLHSLSLLARTLEDQDPFASLQAHRLHACRRTLLKIQDRVYKAQTDFERGRKRDLVLRSIAWPFSKHETQELLDELARHKATISLALSADTMSTLLGILSTQTTLEAGLRDVKKDFRQMFEADTRVKLDQKRQEILQFFSKVNPRIAHQTALSLRQPMTGLWLLDGAKFLDWKATRNSKLWLGGTAGSGKTVLCGGLVDTILQESCPTVAVAYFYCDYKNTASQSPVITLGSIAAQIARQHVTAFDLLQEMYDEHHPKDGLEKPMDATSLCEVIQAMAQNFDRVFIVVDALDECGSQTGDMLESLKTIAECAVVSIALFSRTEQDIRESLADDFSFLEIAAQTQDLEIFVGVEMSRRKGLKDLQIKDPTLNEDVRRKLVHGADGMFRWVACQLDYLSSLPTNSRRRAALQMLPPSLNKTYERILEHVSTTSPDPESRIMIQRALWWIGTASPPLTIPQICEAVSFNDAQTWMDPNDIIEEAAILRSCSSLIRKTHDNQSFEFAHFTVLQYLESISCDSPLRSFRLSQETSSLSLAITSLKFLLLPQFDIYPVAEVSEFDRMDERDTRHPFYMYAASNWFRYTDPRLNDPTPRALVEALFSLERTGNFLSWVVCFSDIRNLDSAGFSVNKYKSLTAILQSNLSPLHLAASLGQPALCQRLIDLKADVNQRSWFGTPLHFALSGPEILSLRSTPAVNKTGDVPGTVGILLERGAQSDALWASYSPLYLALKWCMHYRDAGAVLPLVAHATAYQRDALDLFRLLCDNSGAHQFVYEILSKIISVSTTVKIGEMSAQMEKYVSIAKQFQLSMKQMDPKPISKANFASTICDADFSNALHSAIIHDRDDEFADLIADPRFSKSQTAEFLEFGRTVAHVAAIKSAEKVMKRLIQQGLELDRQDEMGATPMHLCSSDRKLPILKLLLDEKVSSVVQDKNGETVWHLACGFDSPGVMEALLSQDDGVKSKALKIVSREGRTPIAEALYQGNDHLAMEILPHCPKGPEYLVSDVPVLSLSSRSGSEDLLRAVRKQLRSSSTQFPIEGLTSPFHVRSLARDS</sequence>
<evidence type="ECO:0000259" key="4">
    <source>
        <dbReference type="Pfam" id="PF24883"/>
    </source>
</evidence>
<dbReference type="Gene3D" id="1.25.40.20">
    <property type="entry name" value="Ankyrin repeat-containing domain"/>
    <property type="match status" value="2"/>
</dbReference>